<dbReference type="EMBL" id="CP118381">
    <property type="protein sequence ID" value="WFD45141.1"/>
    <property type="molecule type" value="Genomic_DNA"/>
</dbReference>
<reference evidence="3" key="1">
    <citation type="submission" date="2023-02" db="EMBL/GenBank/DDBJ databases">
        <title>Mating type loci evolution in Malassezia.</title>
        <authorList>
            <person name="Coelho M.A."/>
        </authorList>
    </citation>
    <scope>NUCLEOTIDE SEQUENCE</scope>
    <source>
        <strain evidence="3">CBS 14136</strain>
    </source>
</reference>
<feature type="chain" id="PRO_5041992029" description="Transglycosylase SLT domain-containing protein" evidence="2">
    <location>
        <begin position="38"/>
        <end position="724"/>
    </location>
</feature>
<feature type="compositionally biased region" description="Basic and acidic residues" evidence="1">
    <location>
        <begin position="112"/>
        <end position="123"/>
    </location>
</feature>
<feature type="compositionally biased region" description="Low complexity" evidence="1">
    <location>
        <begin position="309"/>
        <end position="337"/>
    </location>
</feature>
<organism evidence="3 4">
    <name type="scientific">Malassezia psittaci</name>
    <dbReference type="NCBI Taxonomy" id="1821823"/>
    <lineage>
        <taxon>Eukaryota</taxon>
        <taxon>Fungi</taxon>
        <taxon>Dikarya</taxon>
        <taxon>Basidiomycota</taxon>
        <taxon>Ustilaginomycotina</taxon>
        <taxon>Malasseziomycetes</taxon>
        <taxon>Malasseziales</taxon>
        <taxon>Malasseziaceae</taxon>
        <taxon>Malassezia</taxon>
    </lineage>
</organism>
<feature type="signal peptide" evidence="2">
    <location>
        <begin position="1"/>
        <end position="37"/>
    </location>
</feature>
<feature type="compositionally biased region" description="Low complexity" evidence="1">
    <location>
        <begin position="124"/>
        <end position="142"/>
    </location>
</feature>
<evidence type="ECO:0000313" key="3">
    <source>
        <dbReference type="EMBL" id="WFD45141.1"/>
    </source>
</evidence>
<protein>
    <recommendedName>
        <fullName evidence="5">Transglycosylase SLT domain-containing protein</fullName>
    </recommendedName>
</protein>
<feature type="compositionally biased region" description="Basic residues" evidence="1">
    <location>
        <begin position="285"/>
        <end position="308"/>
    </location>
</feature>
<evidence type="ECO:0000256" key="2">
    <source>
        <dbReference type="SAM" id="SignalP"/>
    </source>
</evidence>
<feature type="compositionally biased region" description="Basic and acidic residues" evidence="1">
    <location>
        <begin position="248"/>
        <end position="264"/>
    </location>
</feature>
<sequence length="724" mass="76383">MRTTSSASSSRSHSISSAFLAAFALTLVTFCANPVVATTSHSASKSSNILQPTSLVDALTSHAYGKSATQASEKQESEKKKYSSMAKGGAFAGLGAFSNLPEQPLWGLETDKHKLQKSKKEQASRSSKMHSSSKPSPTSVSSNANAYIQENASRDLGGSLSLELSELLGPAFSGALELSGGVGLDFSSSSGQQPTATSSAHAMSSSPHSNSSRTRQSTNGGIHSSVSSSNGSKSAHTNYSSHASHSSKSQDKPAHASSTKDHAKSTQSKSKHTSKTGSHAQPTHSKSKHTSSTKSHAKSTQSKSKHTSTTKSHATSAQSKSGHTSTTTSHAHTSSAAQPPQANVRTDESQSKGFYRIGLAEDSQPVLIQSADANDQSTSEGARVAAAVSADEPGGNLQNQSVITNNPNYGFLDAQDDLYAIRKWAGDMGQLVSKENRNETLIALFSAASRYYPDVDTKVVVRIMLADIKAESDFETSNESSGRLDSGSSIGLLQVSPYGASNELEQFQAASTFQRNVYSWCVGNGTDVEVQYGGASVLGPLRSFDTGEVLNASSLTTADLTKPWINIHIAMWLQTNHARTGSQDPSLWPKVSSSSKNVRAAYQPALLEILTGSTDATSSTSSNTSTSYSATTYTTKLNTLHKRLIGTNAQSTTFATGLGSWVAGPSDDSDGYNTSGDDVSTQYFKNIGKGLSVMYTGSAKQWQTYGKNWLDTIQLTPGLVDYAK</sequence>
<feature type="compositionally biased region" description="Low complexity" evidence="1">
    <location>
        <begin position="194"/>
        <end position="247"/>
    </location>
</feature>
<dbReference type="Proteomes" id="UP001214628">
    <property type="component" value="Chromosome 7"/>
</dbReference>
<feature type="region of interest" description="Disordered" evidence="1">
    <location>
        <begin position="112"/>
        <end position="146"/>
    </location>
</feature>
<accession>A0AAF0F8E4</accession>
<dbReference type="AlphaFoldDB" id="A0AAF0F8E4"/>
<evidence type="ECO:0000313" key="4">
    <source>
        <dbReference type="Proteomes" id="UP001214628"/>
    </source>
</evidence>
<proteinExistence type="predicted"/>
<evidence type="ECO:0008006" key="5">
    <source>
        <dbReference type="Google" id="ProtNLM"/>
    </source>
</evidence>
<keyword evidence="4" id="KW-1185">Reference proteome</keyword>
<gene>
    <name evidence="3" type="ORF">MPSI1_003818</name>
</gene>
<name>A0AAF0F8E4_9BASI</name>
<evidence type="ECO:0000256" key="1">
    <source>
        <dbReference type="SAM" id="MobiDB-lite"/>
    </source>
</evidence>
<keyword evidence="2" id="KW-0732">Signal</keyword>
<feature type="region of interest" description="Disordered" evidence="1">
    <location>
        <begin position="180"/>
        <end position="349"/>
    </location>
</feature>